<evidence type="ECO:0000313" key="2">
    <source>
        <dbReference type="Proteomes" id="UP000663868"/>
    </source>
</evidence>
<dbReference type="InterPro" id="IPR008509">
    <property type="entry name" value="MOT2/MFSD5"/>
</dbReference>
<accession>A0A820PJ56</accession>
<name>A0A820PJ56_9BILA</name>
<protein>
    <submittedName>
        <fullName evidence="1">Uncharacterized protein</fullName>
    </submittedName>
</protein>
<organism evidence="1 2">
    <name type="scientific">Adineta steineri</name>
    <dbReference type="NCBI Taxonomy" id="433720"/>
    <lineage>
        <taxon>Eukaryota</taxon>
        <taxon>Metazoa</taxon>
        <taxon>Spiralia</taxon>
        <taxon>Gnathifera</taxon>
        <taxon>Rotifera</taxon>
        <taxon>Eurotatoria</taxon>
        <taxon>Bdelloidea</taxon>
        <taxon>Adinetida</taxon>
        <taxon>Adinetidae</taxon>
        <taxon>Adineta</taxon>
    </lineage>
</organism>
<feature type="non-terminal residue" evidence="1">
    <location>
        <position position="1"/>
    </location>
</feature>
<dbReference type="Proteomes" id="UP000663868">
    <property type="component" value="Unassembled WGS sequence"/>
</dbReference>
<dbReference type="Pfam" id="PF05631">
    <property type="entry name" value="MFS_5"/>
    <property type="match status" value="1"/>
</dbReference>
<dbReference type="GO" id="GO:0015098">
    <property type="term" value="F:molybdate ion transmembrane transporter activity"/>
    <property type="evidence" value="ECO:0007669"/>
    <property type="project" value="InterPro"/>
</dbReference>
<reference evidence="1" key="1">
    <citation type="submission" date="2021-02" db="EMBL/GenBank/DDBJ databases">
        <authorList>
            <person name="Nowell W R."/>
        </authorList>
    </citation>
    <scope>NUCLEOTIDE SEQUENCE</scope>
</reference>
<dbReference type="AlphaFoldDB" id="A0A820PJ56"/>
<dbReference type="EMBL" id="CAJOBB010025022">
    <property type="protein sequence ID" value="CAF4405244.1"/>
    <property type="molecule type" value="Genomic_DNA"/>
</dbReference>
<gene>
    <name evidence="1" type="ORF">KXQ929_LOCUS51256</name>
</gene>
<proteinExistence type="predicted"/>
<comment type="caution">
    <text evidence="1">The sequence shown here is derived from an EMBL/GenBank/DDBJ whole genome shotgun (WGS) entry which is preliminary data.</text>
</comment>
<sequence length="47" mass="5362">GNCLQSSYRYAIFDSYDLRRTTIERIFLCTHISTLTIGTLTSSLSDK</sequence>
<dbReference type="GO" id="GO:0016020">
    <property type="term" value="C:membrane"/>
    <property type="evidence" value="ECO:0007669"/>
    <property type="project" value="InterPro"/>
</dbReference>
<evidence type="ECO:0000313" key="1">
    <source>
        <dbReference type="EMBL" id="CAF4405244.1"/>
    </source>
</evidence>